<dbReference type="AlphaFoldDB" id="A0A810PUG0"/>
<geneLocation type="plasmid" evidence="7 8">
    <name>pMM35_01</name>
</geneLocation>
<dbReference type="PANTHER" id="PTHR10534:SF2">
    <property type="entry name" value="PYRIDOXAL KINASE"/>
    <property type="match status" value="1"/>
</dbReference>
<dbReference type="InterPro" id="IPR029056">
    <property type="entry name" value="Ribokinase-like"/>
</dbReference>
<dbReference type="EMBL" id="AP023416">
    <property type="protein sequence ID" value="BCK79410.1"/>
    <property type="molecule type" value="Genomic_DNA"/>
</dbReference>
<evidence type="ECO:0000256" key="4">
    <source>
        <dbReference type="ARBA" id="ARBA00022777"/>
    </source>
</evidence>
<gene>
    <name evidence="7" type="ORF">MM35RIKEN_16020</name>
</gene>
<dbReference type="CDD" id="cd01173">
    <property type="entry name" value="pyridoxal_pyridoxamine_kinase"/>
    <property type="match status" value="1"/>
</dbReference>
<evidence type="ECO:0000313" key="8">
    <source>
        <dbReference type="Proteomes" id="UP000681343"/>
    </source>
</evidence>
<name>A0A810PUG0_9FIRM</name>
<sequence length="281" mass="31260">MKRVASIQDISCLGRCSLTVALPVLSVLGVECAVIPTAVLSTHTIFPDFTCRDLTDELLPIARHWQSQQVHLDALCSGYLASPRQTEAVCQVFDLLRARDTLVVVDPAMADHGRLYKPFAPDFPQYMKKVCARADVLLPNLTEACLLTDTPYREEADEAFIRQLLKKLSALAPRVVLTGVSFDEKRLGAMSYNRETDRYFSYFNEKVPASFHGTGDIFTATVLGGMMQGRSLEQAVALAVDFTLECIRCTRADPEASWYGVEFEKALPWLAKRGAEEMKQG</sequence>
<evidence type="ECO:0000259" key="6">
    <source>
        <dbReference type="Pfam" id="PF08543"/>
    </source>
</evidence>
<evidence type="ECO:0000256" key="1">
    <source>
        <dbReference type="ARBA" id="ARBA00012104"/>
    </source>
</evidence>
<dbReference type="SUPFAM" id="SSF53613">
    <property type="entry name" value="Ribokinase-like"/>
    <property type="match status" value="1"/>
</dbReference>
<keyword evidence="4 7" id="KW-0418">Kinase</keyword>
<evidence type="ECO:0000256" key="3">
    <source>
        <dbReference type="ARBA" id="ARBA00022741"/>
    </source>
</evidence>
<dbReference type="InterPro" id="IPR004625">
    <property type="entry name" value="PyrdxlKinase"/>
</dbReference>
<dbReference type="KEGG" id="vfa:MM35RIKEN_16020"/>
<accession>A0A810PUG0</accession>
<reference evidence="7" key="1">
    <citation type="submission" date="2020-09" db="EMBL/GenBank/DDBJ databases">
        <title>New species isolated from human feces.</title>
        <authorList>
            <person name="Kitahara M."/>
            <person name="Shigeno Y."/>
            <person name="Shime M."/>
            <person name="Matsumoto Y."/>
            <person name="Nakamura S."/>
            <person name="Motooka D."/>
            <person name="Fukuoka S."/>
            <person name="Nishikawa H."/>
            <person name="Benno Y."/>
        </authorList>
    </citation>
    <scope>NUCLEOTIDE SEQUENCE</scope>
    <source>
        <strain evidence="7">MM35</strain>
        <plasmid evidence="7">pMM35_01</plasmid>
    </source>
</reference>
<keyword evidence="5" id="KW-0067">ATP-binding</keyword>
<dbReference type="PANTHER" id="PTHR10534">
    <property type="entry name" value="PYRIDOXAL KINASE"/>
    <property type="match status" value="1"/>
</dbReference>
<keyword evidence="3" id="KW-0547">Nucleotide-binding</keyword>
<dbReference type="RefSeq" id="WP_212820973.1">
    <property type="nucleotide sequence ID" value="NZ_AP023416.1"/>
</dbReference>
<protein>
    <recommendedName>
        <fullName evidence="1">pyridoxal kinase</fullName>
        <ecNumber evidence="1">2.7.1.35</ecNumber>
    </recommendedName>
</protein>
<keyword evidence="7" id="KW-0614">Plasmid</keyword>
<dbReference type="GO" id="GO:0005829">
    <property type="term" value="C:cytosol"/>
    <property type="evidence" value="ECO:0007669"/>
    <property type="project" value="TreeGrafter"/>
</dbReference>
<evidence type="ECO:0000256" key="5">
    <source>
        <dbReference type="ARBA" id="ARBA00022840"/>
    </source>
</evidence>
<keyword evidence="2" id="KW-0808">Transferase</keyword>
<dbReference type="Pfam" id="PF08543">
    <property type="entry name" value="Phos_pyr_kin"/>
    <property type="match status" value="1"/>
</dbReference>
<organism evidence="7 8">
    <name type="scientific">Vescimonas fastidiosa</name>
    <dbReference type="NCBI Taxonomy" id="2714353"/>
    <lineage>
        <taxon>Bacteria</taxon>
        <taxon>Bacillati</taxon>
        <taxon>Bacillota</taxon>
        <taxon>Clostridia</taxon>
        <taxon>Eubacteriales</taxon>
        <taxon>Oscillospiraceae</taxon>
        <taxon>Vescimonas</taxon>
    </lineage>
</organism>
<dbReference type="Proteomes" id="UP000681343">
    <property type="component" value="Plasmid pMM35_01"/>
</dbReference>
<dbReference type="EC" id="2.7.1.35" evidence="1"/>
<dbReference type="NCBIfam" id="NF005491">
    <property type="entry name" value="PRK07105.1"/>
    <property type="match status" value="1"/>
</dbReference>
<evidence type="ECO:0000256" key="2">
    <source>
        <dbReference type="ARBA" id="ARBA00022679"/>
    </source>
</evidence>
<feature type="domain" description="Pyridoxamine kinase/Phosphomethylpyrimidine kinase" evidence="6">
    <location>
        <begin position="68"/>
        <end position="249"/>
    </location>
</feature>
<proteinExistence type="predicted"/>
<dbReference type="InterPro" id="IPR013749">
    <property type="entry name" value="PM/HMP-P_kinase-1"/>
</dbReference>
<dbReference type="GO" id="GO:0005524">
    <property type="term" value="F:ATP binding"/>
    <property type="evidence" value="ECO:0007669"/>
    <property type="project" value="UniProtKB-KW"/>
</dbReference>
<dbReference type="GO" id="GO:0008478">
    <property type="term" value="F:pyridoxal kinase activity"/>
    <property type="evidence" value="ECO:0007669"/>
    <property type="project" value="UniProtKB-EC"/>
</dbReference>
<dbReference type="GO" id="GO:0009443">
    <property type="term" value="P:pyridoxal 5'-phosphate salvage"/>
    <property type="evidence" value="ECO:0007669"/>
    <property type="project" value="InterPro"/>
</dbReference>
<evidence type="ECO:0000313" key="7">
    <source>
        <dbReference type="EMBL" id="BCK79410.1"/>
    </source>
</evidence>
<dbReference type="Gene3D" id="3.40.1190.20">
    <property type="match status" value="1"/>
</dbReference>
<keyword evidence="8" id="KW-1185">Reference proteome</keyword>